<dbReference type="AlphaFoldDB" id="A0ABD3UDA2"/>
<evidence type="ECO:0000313" key="2">
    <source>
        <dbReference type="Proteomes" id="UP001634394"/>
    </source>
</evidence>
<accession>A0ABD3UDA2</accession>
<name>A0ABD3UDA2_SINWO</name>
<gene>
    <name evidence="1" type="ORF">ACJMK2_017424</name>
</gene>
<comment type="caution">
    <text evidence="1">The sequence shown here is derived from an EMBL/GenBank/DDBJ whole genome shotgun (WGS) entry which is preliminary data.</text>
</comment>
<keyword evidence="2" id="KW-1185">Reference proteome</keyword>
<sequence>MDCVIRGTNLRNSVLLRYCICTPEKDKSMLANKASLQSSEFGDGVEIHLYTDENEPKCEYRKAGEYLENGELTYKISKVCFCPRKAS</sequence>
<dbReference type="EMBL" id="JBJQND010000016">
    <property type="protein sequence ID" value="KAL3846433.1"/>
    <property type="molecule type" value="Genomic_DNA"/>
</dbReference>
<evidence type="ECO:0000313" key="1">
    <source>
        <dbReference type="EMBL" id="KAL3846433.1"/>
    </source>
</evidence>
<organism evidence="1 2">
    <name type="scientific">Sinanodonta woodiana</name>
    <name type="common">Chinese pond mussel</name>
    <name type="synonym">Anodonta woodiana</name>
    <dbReference type="NCBI Taxonomy" id="1069815"/>
    <lineage>
        <taxon>Eukaryota</taxon>
        <taxon>Metazoa</taxon>
        <taxon>Spiralia</taxon>
        <taxon>Lophotrochozoa</taxon>
        <taxon>Mollusca</taxon>
        <taxon>Bivalvia</taxon>
        <taxon>Autobranchia</taxon>
        <taxon>Heteroconchia</taxon>
        <taxon>Palaeoheterodonta</taxon>
        <taxon>Unionida</taxon>
        <taxon>Unionoidea</taxon>
        <taxon>Unionidae</taxon>
        <taxon>Unioninae</taxon>
        <taxon>Sinanodonta</taxon>
    </lineage>
</organism>
<reference evidence="1 2" key="1">
    <citation type="submission" date="2024-11" db="EMBL/GenBank/DDBJ databases">
        <title>Chromosome-level genome assembly of the freshwater bivalve Anodonta woodiana.</title>
        <authorList>
            <person name="Chen X."/>
        </authorList>
    </citation>
    <scope>NUCLEOTIDE SEQUENCE [LARGE SCALE GENOMIC DNA]</scope>
    <source>
        <strain evidence="1">MN2024</strain>
        <tissue evidence="1">Gills</tissue>
    </source>
</reference>
<proteinExistence type="predicted"/>
<dbReference type="Proteomes" id="UP001634394">
    <property type="component" value="Unassembled WGS sequence"/>
</dbReference>
<protein>
    <submittedName>
        <fullName evidence="1">Uncharacterized protein</fullName>
    </submittedName>
</protein>